<gene>
    <name evidence="2" type="ORF">V8G56_06015</name>
</gene>
<keyword evidence="1" id="KW-1133">Transmembrane helix</keyword>
<sequence>MIKFFRNIRKKLINRGKTTNYLKYAIGEIILVVIGILIALQINNWNENRKLQSQELKLLSDIKSNLEVTLKNFIKDTIANTNYIAEYHKIETYITKDLPYSNELDIPFGMLQYWNSPYITSTGYKTLQTKGLDIIKNETLKNDIVNLYEVQFSLLTIDYDKSEWNLNQIVVAPFYGKHIRRYNDKSLNIAIPNDFERLKHNDEFLNILSMIIRLRKKGVLFYRETMIPLQKLINDIDSELKARA</sequence>
<protein>
    <submittedName>
        <fullName evidence="2">DUF6090 family protein</fullName>
    </submittedName>
</protein>
<accession>A0ABW7MR40</accession>
<name>A0ABW7MR40_9FLAO</name>
<evidence type="ECO:0000313" key="2">
    <source>
        <dbReference type="EMBL" id="MFH6768283.1"/>
    </source>
</evidence>
<feature type="transmembrane region" description="Helical" evidence="1">
    <location>
        <begin position="21"/>
        <end position="42"/>
    </location>
</feature>
<dbReference type="Proteomes" id="UP001610104">
    <property type="component" value="Unassembled WGS sequence"/>
</dbReference>
<organism evidence="2 3">
    <name type="scientific">Gaetbulibacter aquiaggeris</name>
    <dbReference type="NCBI Taxonomy" id="1735373"/>
    <lineage>
        <taxon>Bacteria</taxon>
        <taxon>Pseudomonadati</taxon>
        <taxon>Bacteroidota</taxon>
        <taxon>Flavobacteriia</taxon>
        <taxon>Flavobacteriales</taxon>
        <taxon>Flavobacteriaceae</taxon>
        <taxon>Gaetbulibacter</taxon>
    </lineage>
</organism>
<dbReference type="Pfam" id="PF19578">
    <property type="entry name" value="DUF6090"/>
    <property type="match status" value="1"/>
</dbReference>
<evidence type="ECO:0000313" key="3">
    <source>
        <dbReference type="Proteomes" id="UP001610104"/>
    </source>
</evidence>
<keyword evidence="1" id="KW-0812">Transmembrane</keyword>
<keyword evidence="3" id="KW-1185">Reference proteome</keyword>
<comment type="caution">
    <text evidence="2">The sequence shown here is derived from an EMBL/GenBank/DDBJ whole genome shotgun (WGS) entry which is preliminary data.</text>
</comment>
<reference evidence="2 3" key="1">
    <citation type="submission" date="2024-02" db="EMBL/GenBank/DDBJ databases">
        <title>A Gaetbulibacter species isolated from tidal flats and genomic insights of their niches.</title>
        <authorList>
            <person name="Ye Y."/>
        </authorList>
    </citation>
    <scope>NUCLEOTIDE SEQUENCE [LARGE SCALE GENOMIC DNA]</scope>
    <source>
        <strain evidence="2 3">KEM-8</strain>
    </source>
</reference>
<keyword evidence="1" id="KW-0472">Membrane</keyword>
<evidence type="ECO:0000256" key="1">
    <source>
        <dbReference type="SAM" id="Phobius"/>
    </source>
</evidence>
<dbReference type="EMBL" id="JBAWKC010000001">
    <property type="protein sequence ID" value="MFH6768283.1"/>
    <property type="molecule type" value="Genomic_DNA"/>
</dbReference>
<proteinExistence type="predicted"/>
<dbReference type="RefSeq" id="WP_395437519.1">
    <property type="nucleotide sequence ID" value="NZ_JBAWKC010000001.1"/>
</dbReference>
<dbReference type="InterPro" id="IPR045749">
    <property type="entry name" value="DUF6090"/>
</dbReference>